<proteinExistence type="predicted"/>
<reference evidence="2" key="1">
    <citation type="submission" date="2021-05" db="EMBL/GenBank/DDBJ databases">
        <title>Diversity, taxonomy and evolution of archaeal viruses of the class Caudoviricetes.</title>
        <authorList>
            <person name="Liu Y."/>
            <person name="Demina T.A."/>
            <person name="Roux S."/>
            <person name="Aiewsakun P."/>
            <person name="Kazlauskas D."/>
            <person name="Simmonds P."/>
            <person name="Prangishvili D."/>
            <person name="Oksanen H.M."/>
            <person name="Krupovic M."/>
        </authorList>
    </citation>
    <scope>NUCLEOTIDE SEQUENCE</scope>
    <source>
        <strain evidence="2">HRTV-14/2</strain>
    </source>
</reference>
<gene>
    <name evidence="2" type="ORF">HRTV-14_gp29</name>
</gene>
<dbReference type="EMBL" id="MZ334492">
    <property type="protein sequence ID" value="UBF19102.1"/>
    <property type="molecule type" value="Genomic_DNA"/>
</dbReference>
<accession>A0AAE8XSK2</accession>
<dbReference type="InterPro" id="IPR052399">
    <property type="entry name" value="Phage_Baseplate_Assmbl_Protein"/>
</dbReference>
<sequence>MTISQDGSFDGDTEEEILDAMIADAKQYWSDDIKESELAVIRQFYRPIARRLAQAQDDIGLVLESTQIDNAEGTALGLLTALIGVKRQPSVRATGEVTFSRENVAELDYNIPAGTKVQTASEPPTEFVTTQGATIEQGTSSATAPVTAIEPGADGNVGANSITVLPVPLAGIETVTNPNETVGGEDEENDDQLRKRAKEELAEGSSATAPALVSAVQNVEGVTSVSILVNDTKDDNGRGHNLPSNSGELVVTGGTDADVAQAILETKGMDSTLVAGVNGVAVQGVPANLPNGQTLPVDFSRANPVTIYIEADVQVDANYESDEDVLNNIVEYVGGQTVEGFERDGELGVTDDVLYGEVEYRIREIPGVYDVTSLKVDRVSPPTGTSNVSISDMEEATTDARQDITITTSEV</sequence>
<dbReference type="InterPro" id="IPR006949">
    <property type="entry name" value="Barrel_Baseplate_J-like"/>
</dbReference>
<dbReference type="Proteomes" id="UP000828061">
    <property type="component" value="Segment"/>
</dbReference>
<dbReference type="Pfam" id="PF04865">
    <property type="entry name" value="Baseplate_J"/>
    <property type="match status" value="1"/>
</dbReference>
<feature type="domain" description="Baseplate protein J-like barrel" evidence="1">
    <location>
        <begin position="97"/>
        <end position="184"/>
    </location>
</feature>
<evidence type="ECO:0000313" key="2">
    <source>
        <dbReference type="EMBL" id="UBF19102.1"/>
    </source>
</evidence>
<name>A0AAE8XSK2_9CAUD</name>
<evidence type="ECO:0000313" key="3">
    <source>
        <dbReference type="Proteomes" id="UP000828061"/>
    </source>
</evidence>
<evidence type="ECO:0000259" key="1">
    <source>
        <dbReference type="Pfam" id="PF04865"/>
    </source>
</evidence>
<dbReference type="PANTHER" id="PTHR37829:SF3">
    <property type="entry name" value="PROTEIN JAYE-RELATED"/>
    <property type="match status" value="1"/>
</dbReference>
<organism evidence="2 3">
    <name type="scientific">Halorubrum phage HRTV-14</name>
    <dbReference type="NCBI Taxonomy" id="2877994"/>
    <lineage>
        <taxon>Viruses</taxon>
        <taxon>Duplodnaviria</taxon>
        <taxon>Heunggongvirae</taxon>
        <taxon>Uroviricota</taxon>
        <taxon>Caudoviricetes</taxon>
        <taxon>Thumleimavirales</taxon>
        <taxon>Hafunaviridae</taxon>
        <taxon>Haloferacalesvirus</taxon>
        <taxon>Haloferacalesvirus hv8</taxon>
    </lineage>
</organism>
<dbReference type="PANTHER" id="PTHR37829">
    <property type="entry name" value="PHAGE-LIKE ELEMENT PBSX PROTEIN XKDT"/>
    <property type="match status" value="1"/>
</dbReference>
<protein>
    <submittedName>
        <fullName evidence="2">Baseplate J-like protein</fullName>
    </submittedName>
</protein>